<proteinExistence type="predicted"/>
<reference evidence="1 2" key="1">
    <citation type="journal article" date="2008" name="J. Bacteriol.">
        <title>The genome of Heliobacterium modesticaldum, a phototrophic representative of the Firmicutes containing the simplest photosynthetic apparatus.</title>
        <authorList>
            <person name="Sattley W.M."/>
            <person name="Madigan M.T."/>
            <person name="Swingley W.D."/>
            <person name="Cheung P.C."/>
            <person name="Clocksin K.M."/>
            <person name="Conrad A.L."/>
            <person name="Dejesa L.C."/>
            <person name="Honchak B.M."/>
            <person name="Jung D.O."/>
            <person name="Karbach L.E."/>
            <person name="Kurdoglu A."/>
            <person name="Lahiri S."/>
            <person name="Mastrian S.D."/>
            <person name="Page L.E."/>
            <person name="Taylor H.L."/>
            <person name="Wang Z.T."/>
            <person name="Raymond J."/>
            <person name="Chen M."/>
            <person name="Blankenship R.E."/>
            <person name="Touchman J.W."/>
        </authorList>
    </citation>
    <scope>NUCLEOTIDE SEQUENCE [LARGE SCALE GENOMIC DNA]</scope>
    <source>
        <strain evidence="2">ATCC 51547 / Ice1</strain>
    </source>
</reference>
<gene>
    <name evidence="1" type="ORF">HM1_0939</name>
</gene>
<sequence>MPGAPNKRHSHRDVNGELVFSPVHLRRTVFSFSEETGLLKG</sequence>
<protein>
    <submittedName>
        <fullName evidence="1">Uncharacterized protein</fullName>
    </submittedName>
</protein>
<evidence type="ECO:0000313" key="2">
    <source>
        <dbReference type="Proteomes" id="UP000008550"/>
    </source>
</evidence>
<dbReference type="Proteomes" id="UP000008550">
    <property type="component" value="Chromosome"/>
</dbReference>
<evidence type="ECO:0000313" key="1">
    <source>
        <dbReference type="EMBL" id="ABZ83627.1"/>
    </source>
</evidence>
<accession>B0TA90</accession>
<dbReference type="KEGG" id="hmo:HM1_0939"/>
<dbReference type="AlphaFoldDB" id="B0TA90"/>
<organism evidence="1 2">
    <name type="scientific">Heliobacterium modesticaldum (strain ATCC 51547 / Ice1)</name>
    <dbReference type="NCBI Taxonomy" id="498761"/>
    <lineage>
        <taxon>Bacteria</taxon>
        <taxon>Bacillati</taxon>
        <taxon>Bacillota</taxon>
        <taxon>Clostridia</taxon>
        <taxon>Eubacteriales</taxon>
        <taxon>Heliobacteriaceae</taxon>
        <taxon>Heliomicrobium</taxon>
    </lineage>
</organism>
<keyword evidence="2" id="KW-1185">Reference proteome</keyword>
<dbReference type="EMBL" id="CP000930">
    <property type="protein sequence ID" value="ABZ83627.1"/>
    <property type="molecule type" value="Genomic_DNA"/>
</dbReference>
<dbReference type="HOGENOM" id="CLU_3271012_0_0_9"/>
<name>B0TA90_HELMI</name>
<dbReference type="STRING" id="498761.HM1_0939"/>